<dbReference type="EMBL" id="JBAMMX010000003">
    <property type="protein sequence ID" value="KAK6944007.1"/>
    <property type="molecule type" value="Genomic_DNA"/>
</dbReference>
<feature type="compositionally biased region" description="Basic and acidic residues" evidence="1">
    <location>
        <begin position="523"/>
        <end position="534"/>
    </location>
</feature>
<dbReference type="PANTHER" id="PTHR31170">
    <property type="entry name" value="BNAC04G53230D PROTEIN"/>
    <property type="match status" value="1"/>
</dbReference>
<keyword evidence="3" id="KW-1185">Reference proteome</keyword>
<gene>
    <name evidence="2" type="ORF">RJ641_025109</name>
</gene>
<dbReference type="Proteomes" id="UP001370490">
    <property type="component" value="Unassembled WGS sequence"/>
</dbReference>
<feature type="region of interest" description="Disordered" evidence="1">
    <location>
        <begin position="497"/>
        <end position="534"/>
    </location>
</feature>
<accession>A0AAN8WDN2</accession>
<reference evidence="2 3" key="1">
    <citation type="submission" date="2023-12" db="EMBL/GenBank/DDBJ databases">
        <title>A high-quality genome assembly for Dillenia turbinata (Dilleniales).</title>
        <authorList>
            <person name="Chanderbali A."/>
        </authorList>
    </citation>
    <scope>NUCLEOTIDE SEQUENCE [LARGE SCALE GENOMIC DNA]</scope>
    <source>
        <strain evidence="2">LSX21</strain>
        <tissue evidence="2">Leaf</tissue>
    </source>
</reference>
<proteinExistence type="predicted"/>
<evidence type="ECO:0000313" key="3">
    <source>
        <dbReference type="Proteomes" id="UP001370490"/>
    </source>
</evidence>
<protein>
    <submittedName>
        <fullName evidence="2">Uncharacterized protein</fullName>
    </submittedName>
</protein>
<dbReference type="InterPro" id="IPR004158">
    <property type="entry name" value="DUF247_pln"/>
</dbReference>
<evidence type="ECO:0000313" key="2">
    <source>
        <dbReference type="EMBL" id="KAK6944007.1"/>
    </source>
</evidence>
<name>A0AAN8WDN2_9MAGN</name>
<dbReference type="PANTHER" id="PTHR31170:SF25">
    <property type="entry name" value="BNAA09G04570D PROTEIN"/>
    <property type="match status" value="1"/>
</dbReference>
<dbReference type="Pfam" id="PF03140">
    <property type="entry name" value="DUF247"/>
    <property type="match status" value="1"/>
</dbReference>
<comment type="caution">
    <text evidence="2">The sequence shown here is derived from an EMBL/GenBank/DDBJ whole genome shotgun (WGS) entry which is preliminary data.</text>
</comment>
<sequence length="534" mass="61095">MENGKQGNHHLVVEIEEAEESEGVAALRNRLKQRRELERMESRRPACIHRVPPSLAGISEDAIYPEVVSIGPYHRGEERLLDFESYKLSFLDSLLQRVERKGNALEHFFRAMQDAEEKARNCYSESIPMSSNDFAEMLLLDGCFIVELFRHVCCCDSVGKTRFQGSLTFSIISMPWLIPILCRDLLKLENQLPFFILEIIFDLSNPVAGGAGAEGRDPLGLLALKFFNLVLPRPSEILKQKMYFSSFEHLLHLFHSSYRHQIKLNYPRQSWWQKLGRTCVCCLENCIAIAKCNSGHTHSLPVSKQSIQSATQLHLSRIKLRPRGQDAPNLLFINFRRIQGVLEIPALAINDATTTVFINCVALEQCHAHWRPYNFFFSAYIAFMSCLVISVKDVMLLCNAGIITSYSQDDYRVARLFKKLGENVMFKVLQQQLASHFWFLGFYPPCLDWDTNHYSHFELPSSKFLMNVVTGVGRLQEMNGYLELKERKNLTTLLMSGPRSQESAKQNDEGSAGRIQQTNSISSDERGIDKEVFH</sequence>
<organism evidence="2 3">
    <name type="scientific">Dillenia turbinata</name>
    <dbReference type="NCBI Taxonomy" id="194707"/>
    <lineage>
        <taxon>Eukaryota</taxon>
        <taxon>Viridiplantae</taxon>
        <taxon>Streptophyta</taxon>
        <taxon>Embryophyta</taxon>
        <taxon>Tracheophyta</taxon>
        <taxon>Spermatophyta</taxon>
        <taxon>Magnoliopsida</taxon>
        <taxon>eudicotyledons</taxon>
        <taxon>Gunneridae</taxon>
        <taxon>Pentapetalae</taxon>
        <taxon>Dilleniales</taxon>
        <taxon>Dilleniaceae</taxon>
        <taxon>Dillenia</taxon>
    </lineage>
</organism>
<dbReference type="AlphaFoldDB" id="A0AAN8WDN2"/>
<evidence type="ECO:0000256" key="1">
    <source>
        <dbReference type="SAM" id="MobiDB-lite"/>
    </source>
</evidence>